<proteinExistence type="predicted"/>
<dbReference type="EMBL" id="CM016555">
    <property type="protein sequence ID" value="TKW21491.1"/>
    <property type="molecule type" value="Genomic_DNA"/>
</dbReference>
<feature type="compositionally biased region" description="Basic and acidic residues" evidence="1">
    <location>
        <begin position="31"/>
        <end position="57"/>
    </location>
</feature>
<keyword evidence="3" id="KW-1185">Reference proteome</keyword>
<dbReference type="AlphaFoldDB" id="A0A4U6UXP4"/>
<gene>
    <name evidence="2" type="ORF">SEVIR_4G122600v2</name>
</gene>
<name>A0A4U6UXP4_SETVI</name>
<organism evidence="2 3">
    <name type="scientific">Setaria viridis</name>
    <name type="common">Green bristlegrass</name>
    <name type="synonym">Setaria italica subsp. viridis</name>
    <dbReference type="NCBI Taxonomy" id="4556"/>
    <lineage>
        <taxon>Eukaryota</taxon>
        <taxon>Viridiplantae</taxon>
        <taxon>Streptophyta</taxon>
        <taxon>Embryophyta</taxon>
        <taxon>Tracheophyta</taxon>
        <taxon>Spermatophyta</taxon>
        <taxon>Magnoliopsida</taxon>
        <taxon>Liliopsida</taxon>
        <taxon>Poales</taxon>
        <taxon>Poaceae</taxon>
        <taxon>PACMAD clade</taxon>
        <taxon>Panicoideae</taxon>
        <taxon>Panicodae</taxon>
        <taxon>Paniceae</taxon>
        <taxon>Cenchrinae</taxon>
        <taxon>Setaria</taxon>
    </lineage>
</organism>
<dbReference type="Proteomes" id="UP000298652">
    <property type="component" value="Chromosome 4"/>
</dbReference>
<evidence type="ECO:0000313" key="2">
    <source>
        <dbReference type="EMBL" id="TKW21491.1"/>
    </source>
</evidence>
<feature type="region of interest" description="Disordered" evidence="1">
    <location>
        <begin position="28"/>
        <end position="84"/>
    </location>
</feature>
<feature type="compositionally biased region" description="Low complexity" evidence="1">
    <location>
        <begin position="71"/>
        <end position="84"/>
    </location>
</feature>
<protein>
    <submittedName>
        <fullName evidence="2">Uncharacterized protein</fullName>
    </submittedName>
</protein>
<reference evidence="2" key="1">
    <citation type="submission" date="2019-03" db="EMBL/GenBank/DDBJ databases">
        <title>WGS assembly of Setaria viridis.</title>
        <authorList>
            <person name="Huang P."/>
            <person name="Jenkins J."/>
            <person name="Grimwood J."/>
            <person name="Barry K."/>
            <person name="Healey A."/>
            <person name="Mamidi S."/>
            <person name="Sreedasyam A."/>
            <person name="Shu S."/>
            <person name="Feldman M."/>
            <person name="Wu J."/>
            <person name="Yu Y."/>
            <person name="Chen C."/>
            <person name="Johnson J."/>
            <person name="Rokhsar D."/>
            <person name="Baxter I."/>
            <person name="Schmutz J."/>
            <person name="Brutnell T."/>
            <person name="Kellogg E."/>
        </authorList>
    </citation>
    <scope>NUCLEOTIDE SEQUENCE [LARGE SCALE GENOMIC DNA]</scope>
</reference>
<sequence length="173" mass="18450">MSLLTSHPIRVISDLINTSYCGRRCQIGGGKGEEGARAGGEKAKEEEGERREEEAPRPGRSSLRHHPRPRPGSATPPHAAPSRRPFRAASEFRHLLLCFYSSLPQIRFLGPFLIATAAPPLLLSGASRPGSRRPSTLPRPCLTICPRGGILVLARGAPLPCHGSVSPFAPGAA</sequence>
<evidence type="ECO:0000256" key="1">
    <source>
        <dbReference type="SAM" id="MobiDB-lite"/>
    </source>
</evidence>
<dbReference type="Gramene" id="TKW21491">
    <property type="protein sequence ID" value="TKW21491"/>
    <property type="gene ID" value="SEVIR_4G122600v2"/>
</dbReference>
<accession>A0A4U6UXP4</accession>
<evidence type="ECO:0000313" key="3">
    <source>
        <dbReference type="Proteomes" id="UP000298652"/>
    </source>
</evidence>